<dbReference type="AlphaFoldDB" id="A0AAN9YSX2"/>
<comment type="similarity">
    <text evidence="3 11">Belongs to the APS kinase family.</text>
</comment>
<dbReference type="EC" id="2.7.1.25" evidence="4 11"/>
<evidence type="ECO:0000256" key="9">
    <source>
        <dbReference type="ARBA" id="ARBA00022840"/>
    </source>
</evidence>
<dbReference type="CDD" id="cd02027">
    <property type="entry name" value="APSK"/>
    <property type="match status" value="1"/>
</dbReference>
<feature type="domain" description="APS kinase" evidence="12">
    <location>
        <begin position="23"/>
        <end position="182"/>
    </location>
</feature>
<comment type="function">
    <text evidence="11">Catalyzes the synthesis of activated sulfate.</text>
</comment>
<evidence type="ECO:0000256" key="11">
    <source>
        <dbReference type="RuleBase" id="RU004347"/>
    </source>
</evidence>
<dbReference type="GO" id="GO:0000103">
    <property type="term" value="P:sulfate assimilation"/>
    <property type="evidence" value="ECO:0007669"/>
    <property type="project" value="InterPro"/>
</dbReference>
<comment type="pathway">
    <text evidence="2 11">Sulfur metabolism; hydrogen sulfide biosynthesis; sulfite from sulfate: step 2/3.</text>
</comment>
<dbReference type="NCBIfam" id="TIGR00455">
    <property type="entry name" value="apsK"/>
    <property type="match status" value="1"/>
</dbReference>
<evidence type="ECO:0000256" key="5">
    <source>
        <dbReference type="ARBA" id="ARBA00018163"/>
    </source>
</evidence>
<keyword evidence="10" id="KW-0198">Cysteine biosynthesis</keyword>
<dbReference type="GO" id="GO:0019344">
    <property type="term" value="P:cysteine biosynthetic process"/>
    <property type="evidence" value="ECO:0007669"/>
    <property type="project" value="UniProtKB-KW"/>
</dbReference>
<dbReference type="InterPro" id="IPR059117">
    <property type="entry name" value="APS_kinase_dom"/>
</dbReference>
<comment type="catalytic activity">
    <reaction evidence="1 11">
        <text>adenosine 5'-phosphosulfate + ATP = 3'-phosphoadenylyl sulfate + ADP + H(+)</text>
        <dbReference type="Rhea" id="RHEA:24152"/>
        <dbReference type="ChEBI" id="CHEBI:15378"/>
        <dbReference type="ChEBI" id="CHEBI:30616"/>
        <dbReference type="ChEBI" id="CHEBI:58243"/>
        <dbReference type="ChEBI" id="CHEBI:58339"/>
        <dbReference type="ChEBI" id="CHEBI:456216"/>
        <dbReference type="EC" id="2.7.1.25"/>
    </reaction>
</comment>
<name>A0AAN9YSX2_9PEZI</name>
<organism evidence="13 14">
    <name type="scientific">Diatrype stigma</name>
    <dbReference type="NCBI Taxonomy" id="117547"/>
    <lineage>
        <taxon>Eukaryota</taxon>
        <taxon>Fungi</taxon>
        <taxon>Dikarya</taxon>
        <taxon>Ascomycota</taxon>
        <taxon>Pezizomycotina</taxon>
        <taxon>Sordariomycetes</taxon>
        <taxon>Xylariomycetidae</taxon>
        <taxon>Xylariales</taxon>
        <taxon>Diatrypaceae</taxon>
        <taxon>Diatrype</taxon>
    </lineage>
</organism>
<dbReference type="NCBIfam" id="NF003013">
    <property type="entry name" value="PRK03846.1"/>
    <property type="match status" value="1"/>
</dbReference>
<comment type="caution">
    <text evidence="13">The sequence shown here is derived from an EMBL/GenBank/DDBJ whole genome shotgun (WGS) entry which is preliminary data.</text>
</comment>
<dbReference type="HAMAP" id="MF_00065">
    <property type="entry name" value="Adenylyl_sulf_kinase"/>
    <property type="match status" value="1"/>
</dbReference>
<evidence type="ECO:0000256" key="4">
    <source>
        <dbReference type="ARBA" id="ARBA00012121"/>
    </source>
</evidence>
<dbReference type="PANTHER" id="PTHR11055">
    <property type="entry name" value="BIFUNCTIONAL 3'-PHOSPHOADENOSINE 5'-PHOSPHOSULFATE SYNTHASE"/>
    <property type="match status" value="1"/>
</dbReference>
<keyword evidence="9 11" id="KW-0067">ATP-binding</keyword>
<dbReference type="GO" id="GO:0004020">
    <property type="term" value="F:adenylylsulfate kinase activity"/>
    <property type="evidence" value="ECO:0007669"/>
    <property type="project" value="UniProtKB-EC"/>
</dbReference>
<dbReference type="InterPro" id="IPR027417">
    <property type="entry name" value="P-loop_NTPase"/>
</dbReference>
<evidence type="ECO:0000256" key="1">
    <source>
        <dbReference type="ARBA" id="ARBA00001823"/>
    </source>
</evidence>
<evidence type="ECO:0000256" key="7">
    <source>
        <dbReference type="ARBA" id="ARBA00022741"/>
    </source>
</evidence>
<dbReference type="EMBL" id="JAKJXP020000001">
    <property type="protein sequence ID" value="KAK7757848.1"/>
    <property type="molecule type" value="Genomic_DNA"/>
</dbReference>
<accession>A0AAN9YSX2</accession>
<keyword evidence="14" id="KW-1185">Reference proteome</keyword>
<dbReference type="Proteomes" id="UP001320420">
    <property type="component" value="Unassembled WGS sequence"/>
</dbReference>
<reference evidence="13 14" key="1">
    <citation type="submission" date="2024-02" db="EMBL/GenBank/DDBJ databases">
        <title>De novo assembly and annotation of 12 fungi associated with fruit tree decline syndrome in Ontario, Canada.</title>
        <authorList>
            <person name="Sulman M."/>
            <person name="Ellouze W."/>
            <person name="Ilyukhin E."/>
        </authorList>
    </citation>
    <scope>NUCLEOTIDE SEQUENCE [LARGE SCALE GENOMIC DNA]</scope>
    <source>
        <strain evidence="13 14">M11/M66-122</strain>
    </source>
</reference>
<evidence type="ECO:0000256" key="3">
    <source>
        <dbReference type="ARBA" id="ARBA00007008"/>
    </source>
</evidence>
<evidence type="ECO:0000313" key="14">
    <source>
        <dbReference type="Proteomes" id="UP001320420"/>
    </source>
</evidence>
<dbReference type="FunFam" id="3.40.50.300:FF:000212">
    <property type="entry name" value="Adenylyl-sulfate kinase"/>
    <property type="match status" value="1"/>
</dbReference>
<dbReference type="GO" id="GO:0005524">
    <property type="term" value="F:ATP binding"/>
    <property type="evidence" value="ECO:0007669"/>
    <property type="project" value="UniProtKB-KW"/>
</dbReference>
<keyword evidence="7 11" id="KW-0547">Nucleotide-binding</keyword>
<evidence type="ECO:0000256" key="2">
    <source>
        <dbReference type="ARBA" id="ARBA00004806"/>
    </source>
</evidence>
<protein>
    <recommendedName>
        <fullName evidence="5 11">Adenylyl-sulfate kinase</fullName>
        <ecNumber evidence="4 11">2.7.1.25</ecNumber>
    </recommendedName>
</protein>
<keyword evidence="10" id="KW-0028">Amino-acid biosynthesis</keyword>
<dbReference type="InterPro" id="IPR002891">
    <property type="entry name" value="APS"/>
</dbReference>
<dbReference type="PANTHER" id="PTHR11055:SF1">
    <property type="entry name" value="PAPS SYNTHETASE, ISOFORM D"/>
    <property type="match status" value="1"/>
</dbReference>
<evidence type="ECO:0000256" key="6">
    <source>
        <dbReference type="ARBA" id="ARBA00022679"/>
    </source>
</evidence>
<gene>
    <name evidence="13" type="primary">MET14</name>
    <name evidence="13" type="ORF">SLS62_000226</name>
</gene>
<dbReference type="SUPFAM" id="SSF52540">
    <property type="entry name" value="P-loop containing nucleoside triphosphate hydrolases"/>
    <property type="match status" value="1"/>
</dbReference>
<dbReference type="Gene3D" id="3.40.50.300">
    <property type="entry name" value="P-loop containing nucleotide triphosphate hydrolases"/>
    <property type="match status" value="1"/>
</dbReference>
<dbReference type="Pfam" id="PF01583">
    <property type="entry name" value="APS_kinase"/>
    <property type="match status" value="1"/>
</dbReference>
<keyword evidence="8 11" id="KW-0418">Kinase</keyword>
<evidence type="ECO:0000313" key="13">
    <source>
        <dbReference type="EMBL" id="KAK7757848.1"/>
    </source>
</evidence>
<sequence length="209" mass="23168">MATNIVWHPSLSRKERSEFRKQKGFTIWFTGLSASGKSTVATALEQHLLHLGLAAYRLDGDNVRFGLNKDLGFSDKDRVENIRRIGEVAKLFADSATIAITSFISPFKADRQIARDLHTAVPQGSGDEAIPFIEVFADLPLEVAEQRDPKGLYKKARAGEIPHFTGISSPYEAPEKPEIVVKTHEQSVEECVATIVQWLEAQGLITIPK</sequence>
<proteinExistence type="inferred from homology"/>
<evidence type="ECO:0000256" key="10">
    <source>
        <dbReference type="ARBA" id="ARBA00023192"/>
    </source>
</evidence>
<evidence type="ECO:0000256" key="8">
    <source>
        <dbReference type="ARBA" id="ARBA00022777"/>
    </source>
</evidence>
<evidence type="ECO:0000259" key="12">
    <source>
        <dbReference type="Pfam" id="PF01583"/>
    </source>
</evidence>
<keyword evidence="6 11" id="KW-0808">Transferase</keyword>